<evidence type="ECO:0000313" key="2">
    <source>
        <dbReference type="Proteomes" id="UP000001072"/>
    </source>
</evidence>
<accession>F4R5X2</accession>
<protein>
    <submittedName>
        <fullName evidence="1">Uncharacterized protein</fullName>
    </submittedName>
</protein>
<dbReference type="InParanoid" id="F4R5X2"/>
<proteinExistence type="predicted"/>
<dbReference type="GeneID" id="18925535"/>
<dbReference type="EMBL" id="GL883091">
    <property type="protein sequence ID" value="EGG12178.1"/>
    <property type="molecule type" value="Genomic_DNA"/>
</dbReference>
<dbReference type="Proteomes" id="UP000001072">
    <property type="component" value="Unassembled WGS sequence"/>
</dbReference>
<dbReference type="OrthoDB" id="26149at2759"/>
<evidence type="ECO:0000313" key="1">
    <source>
        <dbReference type="EMBL" id="EGG12178.1"/>
    </source>
</evidence>
<dbReference type="KEGG" id="mlr:MELLADRAFT_115155"/>
<dbReference type="HOGENOM" id="CLU_1865538_0_0_1"/>
<dbReference type="VEuPathDB" id="FungiDB:MELLADRAFT_115155"/>
<organism evidence="2">
    <name type="scientific">Melampsora larici-populina (strain 98AG31 / pathotype 3-4-7)</name>
    <name type="common">Poplar leaf rust fungus</name>
    <dbReference type="NCBI Taxonomy" id="747676"/>
    <lineage>
        <taxon>Eukaryota</taxon>
        <taxon>Fungi</taxon>
        <taxon>Dikarya</taxon>
        <taxon>Basidiomycota</taxon>
        <taxon>Pucciniomycotina</taxon>
        <taxon>Pucciniomycetes</taxon>
        <taxon>Pucciniales</taxon>
        <taxon>Melampsoraceae</taxon>
        <taxon>Melampsora</taxon>
    </lineage>
</organism>
<sequence>MAYRASQLRLPAEITNAGPIEDEDSLWDLNRLFLNRSNLINLIQPNTHCLQIIITVLFNSCFDYVPAHIAYIEVGPIKPLSYFVELTGESHFDIPLLSIRLLDELSSTTDDAKQMIPNDILQGPLSAFITHFFYSIK</sequence>
<reference evidence="2" key="1">
    <citation type="journal article" date="2011" name="Proc. Natl. Acad. Sci. U.S.A.">
        <title>Obligate biotrophy features unraveled by the genomic analysis of rust fungi.</title>
        <authorList>
            <person name="Duplessis S."/>
            <person name="Cuomo C.A."/>
            <person name="Lin Y.-C."/>
            <person name="Aerts A."/>
            <person name="Tisserant E."/>
            <person name="Veneault-Fourrey C."/>
            <person name="Joly D.L."/>
            <person name="Hacquard S."/>
            <person name="Amselem J."/>
            <person name="Cantarel B.L."/>
            <person name="Chiu R."/>
            <person name="Coutinho P.M."/>
            <person name="Feau N."/>
            <person name="Field M."/>
            <person name="Frey P."/>
            <person name="Gelhaye E."/>
            <person name="Goldberg J."/>
            <person name="Grabherr M.G."/>
            <person name="Kodira C.D."/>
            <person name="Kohler A."/>
            <person name="Kuees U."/>
            <person name="Lindquist E.A."/>
            <person name="Lucas S.M."/>
            <person name="Mago R."/>
            <person name="Mauceli E."/>
            <person name="Morin E."/>
            <person name="Murat C."/>
            <person name="Pangilinan J.L."/>
            <person name="Park R."/>
            <person name="Pearson M."/>
            <person name="Quesneville H."/>
            <person name="Rouhier N."/>
            <person name="Sakthikumar S."/>
            <person name="Salamov A.A."/>
            <person name="Schmutz J."/>
            <person name="Selles B."/>
            <person name="Shapiro H."/>
            <person name="Tanguay P."/>
            <person name="Tuskan G.A."/>
            <person name="Henrissat B."/>
            <person name="Van de Peer Y."/>
            <person name="Rouze P."/>
            <person name="Ellis J.G."/>
            <person name="Dodds P.N."/>
            <person name="Schein J.E."/>
            <person name="Zhong S."/>
            <person name="Hamelin R.C."/>
            <person name="Grigoriev I.V."/>
            <person name="Szabo L.J."/>
            <person name="Martin F."/>
        </authorList>
    </citation>
    <scope>NUCLEOTIDE SEQUENCE [LARGE SCALE GENOMIC DNA]</scope>
    <source>
        <strain evidence="2">98AG31 / pathotype 3-4-7</strain>
    </source>
</reference>
<dbReference type="AlphaFoldDB" id="F4R5X2"/>
<gene>
    <name evidence="1" type="ORF">MELLADRAFT_115155</name>
</gene>
<name>F4R5X2_MELLP</name>
<dbReference type="RefSeq" id="XP_007404553.1">
    <property type="nucleotide sequence ID" value="XM_007404491.1"/>
</dbReference>
<keyword evidence="2" id="KW-1185">Reference proteome</keyword>